<dbReference type="RefSeq" id="XP_068139549.1">
    <property type="nucleotide sequence ID" value="XM_068283448.1"/>
</dbReference>
<sequence>MISRHTQAEIRCQTWSGLRVSTLYSYFHCGYLWYSSWRENFVFTCQKTPMKVSSLNATIDPSVLGGCCRPTAHKYLYVCSNLRW</sequence>
<dbReference type="GeneID" id="94584027"/>
<dbReference type="VEuPathDB" id="FungiDB:YALI1_F26780g"/>
<name>A0A1D8NP94_YARLL</name>
<reference evidence="1 2" key="1">
    <citation type="journal article" date="2016" name="PLoS ONE">
        <title>Sequence Assembly of Yarrowia lipolytica Strain W29/CLIB89 Shows Transposable Element Diversity.</title>
        <authorList>
            <person name="Magnan C."/>
            <person name="Yu J."/>
            <person name="Chang I."/>
            <person name="Jahn E."/>
            <person name="Kanomata Y."/>
            <person name="Wu J."/>
            <person name="Zeller M."/>
            <person name="Oakes M."/>
            <person name="Baldi P."/>
            <person name="Sandmeyer S."/>
        </authorList>
    </citation>
    <scope>NUCLEOTIDE SEQUENCE [LARGE SCALE GENOMIC DNA]</scope>
    <source>
        <strain evidence="2">CLIB89(W29)</strain>
    </source>
</reference>
<evidence type="ECO:0000313" key="2">
    <source>
        <dbReference type="Proteomes" id="UP000182444"/>
    </source>
</evidence>
<organism evidence="1 2">
    <name type="scientific">Yarrowia lipolytica</name>
    <name type="common">Candida lipolytica</name>
    <dbReference type="NCBI Taxonomy" id="4952"/>
    <lineage>
        <taxon>Eukaryota</taxon>
        <taxon>Fungi</taxon>
        <taxon>Dikarya</taxon>
        <taxon>Ascomycota</taxon>
        <taxon>Saccharomycotina</taxon>
        <taxon>Dipodascomycetes</taxon>
        <taxon>Dipodascales</taxon>
        <taxon>Dipodascales incertae sedis</taxon>
        <taxon>Yarrowia</taxon>
    </lineage>
</organism>
<proteinExistence type="predicted"/>
<accession>A0A1D8NP94</accession>
<evidence type="ECO:0000313" key="1">
    <source>
        <dbReference type="EMBL" id="AOW07456.1"/>
    </source>
</evidence>
<protein>
    <submittedName>
        <fullName evidence="1">Uncharacterized protein</fullName>
    </submittedName>
</protein>
<dbReference type="Proteomes" id="UP000182444">
    <property type="component" value="Chromosome 1F"/>
</dbReference>
<dbReference type="EMBL" id="CP017558">
    <property type="protein sequence ID" value="AOW07456.1"/>
    <property type="molecule type" value="Genomic_DNA"/>
</dbReference>
<dbReference type="AlphaFoldDB" id="A0A1D8NP94"/>
<gene>
    <name evidence="1" type="ORF">YALI1_F26780g</name>
</gene>